<organism evidence="3 4">
    <name type="scientific">Calorimonas adulescens</name>
    <dbReference type="NCBI Taxonomy" id="2606906"/>
    <lineage>
        <taxon>Bacteria</taxon>
        <taxon>Bacillati</taxon>
        <taxon>Bacillota</taxon>
        <taxon>Clostridia</taxon>
        <taxon>Thermoanaerobacterales</taxon>
        <taxon>Thermoanaerobacteraceae</taxon>
        <taxon>Calorimonas</taxon>
    </lineage>
</organism>
<dbReference type="SUPFAM" id="SSF48452">
    <property type="entry name" value="TPR-like"/>
    <property type="match status" value="1"/>
</dbReference>
<keyword evidence="2" id="KW-0732">Signal</keyword>
<protein>
    <submittedName>
        <fullName evidence="3">Tetratricopeptide repeat protein</fullName>
    </submittedName>
</protein>
<dbReference type="RefSeq" id="WP_149545878.1">
    <property type="nucleotide sequence ID" value="NZ_VTPS01000017.1"/>
</dbReference>
<dbReference type="SUPFAM" id="SSF69318">
    <property type="entry name" value="Integrin alpha N-terminal domain"/>
    <property type="match status" value="1"/>
</dbReference>
<keyword evidence="1" id="KW-0802">TPR repeat</keyword>
<feature type="repeat" description="TPR" evidence="1">
    <location>
        <begin position="320"/>
        <end position="353"/>
    </location>
</feature>
<proteinExistence type="predicted"/>
<accession>A0A5D8Q973</accession>
<dbReference type="SMART" id="SM00028">
    <property type="entry name" value="TPR"/>
    <property type="match status" value="3"/>
</dbReference>
<dbReference type="PROSITE" id="PS50005">
    <property type="entry name" value="TPR"/>
    <property type="match status" value="1"/>
</dbReference>
<dbReference type="InterPro" id="IPR011990">
    <property type="entry name" value="TPR-like_helical_dom_sf"/>
</dbReference>
<sequence length="668" mass="75561">MHKRIISLALVSALIFIGGCSSLPTPGATMKPPSVGEESGKGVQGYMKEVMDYLPAGAKLEDVDGVSVFPVNVDSDQTPEYLATYRFDESKVGAFLLKRSGGSYKIVWTDVGKGYGFDTVKIADVTGDGLADILIGWTIGASAGNALDVFTWRSNSLQNIYRTSYHRMDVEDIDGDYGKDGIAEVALWTKDTGDAYSVEVMRWNERDKNFESAPDVYRAYYPRVVEYYKDKVKTMPEMRAYWYYLGLAQYRAGQLNSALSSISSGLKMKSDYPDDTSFFLLKADVLRDMGRYEEASYIYEGLIPVDEKQPIPVSSPRMAAKAYFGMGEICRAQKNYDKALEYYKKAQKQSMEIETRRAINRLPVYKTVDIVENYFKKLYAGRFNGDKFVEWTGENNIDVAYKDVSANANGINRVVFVDYKSESLMKAHEIFWWEEGKMKHQLFFSNEFPTEAAFTSAVYDSRVVKGPDGSTEMGLVIETSYIGNLTPRPYYILLRLVNDRWRLVWRPPLYQWRSSHGELAFDGQGIDRFTLQSDSWHTDDAKGRIFNESNDGPHRHFIDTWERDGDSYKLIDSRTAPSAYDTLVEFVYMLSTGNEKSARVLVTDEGLVEKAKELNLVQPALNGCWSLQLDSPEVEKKGPLRIVDGPAAGVTVAFEQRGDNWLIKSITK</sequence>
<keyword evidence="4" id="KW-1185">Reference proteome</keyword>
<feature type="chain" id="PRO_5038612628" evidence="2">
    <location>
        <begin position="23"/>
        <end position="668"/>
    </location>
</feature>
<dbReference type="InterPro" id="IPR028994">
    <property type="entry name" value="Integrin_alpha_N"/>
</dbReference>
<comment type="caution">
    <text evidence="3">The sequence shown here is derived from an EMBL/GenBank/DDBJ whole genome shotgun (WGS) entry which is preliminary data.</text>
</comment>
<dbReference type="EMBL" id="VTPS01000017">
    <property type="protein sequence ID" value="TZE81130.1"/>
    <property type="molecule type" value="Genomic_DNA"/>
</dbReference>
<evidence type="ECO:0000313" key="4">
    <source>
        <dbReference type="Proteomes" id="UP000322976"/>
    </source>
</evidence>
<evidence type="ECO:0000256" key="1">
    <source>
        <dbReference type="PROSITE-ProRule" id="PRU00339"/>
    </source>
</evidence>
<dbReference type="AlphaFoldDB" id="A0A5D8Q973"/>
<evidence type="ECO:0000256" key="2">
    <source>
        <dbReference type="SAM" id="SignalP"/>
    </source>
</evidence>
<name>A0A5D8Q973_9THEO</name>
<dbReference type="Pfam" id="PF13424">
    <property type="entry name" value="TPR_12"/>
    <property type="match status" value="1"/>
</dbReference>
<feature type="signal peptide" evidence="2">
    <location>
        <begin position="1"/>
        <end position="22"/>
    </location>
</feature>
<evidence type="ECO:0000313" key="3">
    <source>
        <dbReference type="EMBL" id="TZE81130.1"/>
    </source>
</evidence>
<dbReference type="InterPro" id="IPR019734">
    <property type="entry name" value="TPR_rpt"/>
</dbReference>
<dbReference type="Proteomes" id="UP000322976">
    <property type="component" value="Unassembled WGS sequence"/>
</dbReference>
<gene>
    <name evidence="3" type="ORF">FWJ32_10325</name>
</gene>
<dbReference type="Gene3D" id="1.25.40.10">
    <property type="entry name" value="Tetratricopeptide repeat domain"/>
    <property type="match status" value="1"/>
</dbReference>
<reference evidence="3 4" key="1">
    <citation type="submission" date="2019-08" db="EMBL/GenBank/DDBJ databases">
        <title>Calorimonas adulescens gen. nov., sp. nov., an anaerobic thermophilic bacterium from Sakhalin hot spring.</title>
        <authorList>
            <person name="Khomyakova M.A."/>
            <person name="Merkel A.Y."/>
            <person name="Novikov A."/>
            <person name="Bonch-Osmolovskaya E.A."/>
            <person name="Slobodkin A.I."/>
        </authorList>
    </citation>
    <scope>NUCLEOTIDE SEQUENCE [LARGE SCALE GENOMIC DNA]</scope>
    <source>
        <strain evidence="3 4">A05MB</strain>
    </source>
</reference>
<dbReference type="PROSITE" id="PS51257">
    <property type="entry name" value="PROKAR_LIPOPROTEIN"/>
    <property type="match status" value="1"/>
</dbReference>